<keyword evidence="2 3" id="KW-0690">Ribosome biogenesis</keyword>
<dbReference type="Gene3D" id="3.30.300.70">
    <property type="entry name" value="RimP-like superfamily, N-terminal"/>
    <property type="match status" value="1"/>
</dbReference>
<dbReference type="CDD" id="cd01734">
    <property type="entry name" value="YlxS_C"/>
    <property type="match status" value="1"/>
</dbReference>
<evidence type="ECO:0000259" key="6">
    <source>
        <dbReference type="Pfam" id="PF17384"/>
    </source>
</evidence>
<accession>A0A411Z3D1</accession>
<dbReference type="OrthoDB" id="9805006at2"/>
<dbReference type="Pfam" id="PF02576">
    <property type="entry name" value="RimP_N"/>
    <property type="match status" value="1"/>
</dbReference>
<dbReference type="GO" id="GO:0005829">
    <property type="term" value="C:cytosol"/>
    <property type="evidence" value="ECO:0007669"/>
    <property type="project" value="TreeGrafter"/>
</dbReference>
<comment type="subcellular location">
    <subcellularLocation>
        <location evidence="3">Cytoplasm</location>
    </subcellularLocation>
</comment>
<dbReference type="EMBL" id="QWEY01000004">
    <property type="protein sequence ID" value="RGP37596.1"/>
    <property type="molecule type" value="Genomic_DNA"/>
</dbReference>
<evidence type="ECO:0000256" key="1">
    <source>
        <dbReference type="ARBA" id="ARBA00022490"/>
    </source>
</evidence>
<dbReference type="Gene3D" id="2.30.30.180">
    <property type="entry name" value="Ribosome maturation factor RimP, C-terminal domain"/>
    <property type="match status" value="1"/>
</dbReference>
<proteinExistence type="inferred from homology"/>
<comment type="similarity">
    <text evidence="3">Belongs to the RimP family.</text>
</comment>
<dbReference type="Proteomes" id="UP000284547">
    <property type="component" value="Unassembled WGS sequence"/>
</dbReference>
<dbReference type="AlphaFoldDB" id="A0A411Z3D1"/>
<evidence type="ECO:0000256" key="4">
    <source>
        <dbReference type="SAM" id="MobiDB-lite"/>
    </source>
</evidence>
<dbReference type="GO" id="GO:0000028">
    <property type="term" value="P:ribosomal small subunit assembly"/>
    <property type="evidence" value="ECO:0007669"/>
    <property type="project" value="TreeGrafter"/>
</dbReference>
<evidence type="ECO:0000313" key="7">
    <source>
        <dbReference type="EMBL" id="RGP37596.1"/>
    </source>
</evidence>
<evidence type="ECO:0000259" key="5">
    <source>
        <dbReference type="Pfam" id="PF02576"/>
    </source>
</evidence>
<gene>
    <name evidence="3 7" type="primary">rimP</name>
    <name evidence="7" type="ORF">D1012_09275</name>
</gene>
<comment type="function">
    <text evidence="3">Required for maturation of 30S ribosomal subunits.</text>
</comment>
<evidence type="ECO:0000256" key="2">
    <source>
        <dbReference type="ARBA" id="ARBA00022517"/>
    </source>
</evidence>
<dbReference type="RefSeq" id="WP_118151397.1">
    <property type="nucleotide sequence ID" value="NZ_QWEY01000004.1"/>
</dbReference>
<protein>
    <recommendedName>
        <fullName evidence="3">Ribosome maturation factor RimP</fullName>
    </recommendedName>
</protein>
<evidence type="ECO:0000313" key="8">
    <source>
        <dbReference type="Proteomes" id="UP000284547"/>
    </source>
</evidence>
<sequence length="201" mass="22461">MTDLIAKTAIDRRLAGIIGPVIEGLGFELVRVRLMGGKTRILQIMADRPDGGIVVEDCATISTAVSAVLDVEDPVEDNYVLEVSSPGIDRPLTRLKDFEMWKGWEARIETTELIDGRRRFKGTLAGVEDEEVLVQIEEHGEEVTIGLRFDWLSDAKLMLTDDLIAEMLRQKKASGTFDEADFDEIEQSEGEEEDPAEETKH</sequence>
<dbReference type="PANTHER" id="PTHR33867:SF1">
    <property type="entry name" value="RIBOSOME MATURATION FACTOR RIMP"/>
    <property type="match status" value="1"/>
</dbReference>
<dbReference type="GO" id="GO:0006412">
    <property type="term" value="P:translation"/>
    <property type="evidence" value="ECO:0007669"/>
    <property type="project" value="TreeGrafter"/>
</dbReference>
<dbReference type="InterPro" id="IPR028989">
    <property type="entry name" value="RimP_N"/>
</dbReference>
<dbReference type="PANTHER" id="PTHR33867">
    <property type="entry name" value="RIBOSOME MATURATION FACTOR RIMP"/>
    <property type="match status" value="1"/>
</dbReference>
<feature type="domain" description="Ribosome maturation factor RimP N-terminal" evidence="5">
    <location>
        <begin position="17"/>
        <end position="89"/>
    </location>
</feature>
<dbReference type="InterPro" id="IPR028998">
    <property type="entry name" value="RimP_C"/>
</dbReference>
<reference evidence="7 8" key="1">
    <citation type="submission" date="2018-08" db="EMBL/GenBank/DDBJ databases">
        <title>Flavobacterium tibetense sp. nov., isolated from a wetland YonghuCo on Tibetan Plateau.</title>
        <authorList>
            <person name="Phurbu D."/>
            <person name="Lu H."/>
            <person name="Xing P."/>
        </authorList>
    </citation>
    <scope>NUCLEOTIDE SEQUENCE [LARGE SCALE GENOMIC DNA]</scope>
    <source>
        <strain evidence="7 8">DJC</strain>
    </source>
</reference>
<dbReference type="FunFam" id="3.30.300.70:FF:000001">
    <property type="entry name" value="Ribosome maturation factor RimP"/>
    <property type="match status" value="1"/>
</dbReference>
<keyword evidence="1 3" id="KW-0963">Cytoplasm</keyword>
<dbReference type="HAMAP" id="MF_01077">
    <property type="entry name" value="RimP"/>
    <property type="match status" value="1"/>
</dbReference>
<dbReference type="InterPro" id="IPR035956">
    <property type="entry name" value="RimP_N_sf"/>
</dbReference>
<organism evidence="7 8">
    <name type="scientific">Pseudotabrizicola alkalilacus</name>
    <dbReference type="NCBI Taxonomy" id="2305252"/>
    <lineage>
        <taxon>Bacteria</taxon>
        <taxon>Pseudomonadati</taxon>
        <taxon>Pseudomonadota</taxon>
        <taxon>Alphaproteobacteria</taxon>
        <taxon>Rhodobacterales</taxon>
        <taxon>Paracoccaceae</taxon>
        <taxon>Pseudotabrizicola</taxon>
    </lineage>
</organism>
<feature type="region of interest" description="Disordered" evidence="4">
    <location>
        <begin position="178"/>
        <end position="201"/>
    </location>
</feature>
<dbReference type="SUPFAM" id="SSF74942">
    <property type="entry name" value="YhbC-like, C-terminal domain"/>
    <property type="match status" value="1"/>
</dbReference>
<dbReference type="InterPro" id="IPR003728">
    <property type="entry name" value="Ribosome_maturation_RimP"/>
</dbReference>
<keyword evidence="8" id="KW-1185">Reference proteome</keyword>
<dbReference type="Pfam" id="PF17384">
    <property type="entry name" value="DUF150_C"/>
    <property type="match status" value="1"/>
</dbReference>
<dbReference type="NCBIfam" id="NF000932">
    <property type="entry name" value="PRK00092.2-5"/>
    <property type="match status" value="1"/>
</dbReference>
<feature type="domain" description="Ribosome maturation factor RimP C-terminal" evidence="6">
    <location>
        <begin position="92"/>
        <end position="160"/>
    </location>
</feature>
<dbReference type="InterPro" id="IPR036847">
    <property type="entry name" value="RimP_C_sf"/>
</dbReference>
<comment type="caution">
    <text evidence="7">The sequence shown here is derived from an EMBL/GenBank/DDBJ whole genome shotgun (WGS) entry which is preliminary data.</text>
</comment>
<name>A0A411Z3D1_9RHOB</name>
<dbReference type="SUPFAM" id="SSF75420">
    <property type="entry name" value="YhbC-like, N-terminal domain"/>
    <property type="match status" value="1"/>
</dbReference>
<evidence type="ECO:0000256" key="3">
    <source>
        <dbReference type="HAMAP-Rule" id="MF_01077"/>
    </source>
</evidence>